<sequence>MKTAGIGLLLAAMVCQTPHASADCAACMRFEVLRPDGGSMLFDDMLKELEERPVAIVAVKTGPFCDEGPGATVAAELQAASERQLVRAEAIAQKVGQCPRTCASTVNEAQYCAYSDRLVADRYRLGAIGLRLSELLHIYEQAGKLAEHPIGVLFADVELFGDEALETLRQAQRALENGDASALPDVRWQASETEINRLFGVVSLLVDFALIEGDTEQVEQALEAATGELRAIHNDLSRALTRTRVMEPHERTAFEERILTAASNVSFAIASFERAAAASGVATQTGTSADVKAIPPGLNSTAVQETVGCLNRLLLSAMTGSQAPALAQNTLQECRSFDACGDRGSVDLPANMSLLKAFLATQEEAGKQTMAFLNTICSSN</sequence>
<proteinExistence type="predicted"/>
<reference evidence="2" key="1">
    <citation type="submission" date="2022-11" db="EMBL/GenBank/DDBJ databases">
        <title>Hoeflea poritis sp. nov., isolated from scleractinian coral Porites lutea.</title>
        <authorList>
            <person name="Zhang G."/>
            <person name="Wei Q."/>
            <person name="Cai L."/>
        </authorList>
    </citation>
    <scope>NUCLEOTIDE SEQUENCE</scope>
    <source>
        <strain evidence="2">E7-10</strain>
    </source>
</reference>
<organism evidence="2 3">
    <name type="scientific">Hoeflea poritis</name>
    <dbReference type="NCBI Taxonomy" id="2993659"/>
    <lineage>
        <taxon>Bacteria</taxon>
        <taxon>Pseudomonadati</taxon>
        <taxon>Pseudomonadota</taxon>
        <taxon>Alphaproteobacteria</taxon>
        <taxon>Hyphomicrobiales</taxon>
        <taxon>Rhizobiaceae</taxon>
        <taxon>Hoeflea</taxon>
    </lineage>
</organism>
<feature type="signal peptide" evidence="1">
    <location>
        <begin position="1"/>
        <end position="22"/>
    </location>
</feature>
<accession>A0ABT4VJ95</accession>
<dbReference type="EMBL" id="JAPJZH010000003">
    <property type="protein sequence ID" value="MDA4844761.1"/>
    <property type="molecule type" value="Genomic_DNA"/>
</dbReference>
<protein>
    <submittedName>
        <fullName evidence="2">Uncharacterized protein</fullName>
    </submittedName>
</protein>
<name>A0ABT4VJ95_9HYPH</name>
<dbReference type="Proteomes" id="UP001148313">
    <property type="component" value="Unassembled WGS sequence"/>
</dbReference>
<evidence type="ECO:0000313" key="3">
    <source>
        <dbReference type="Proteomes" id="UP001148313"/>
    </source>
</evidence>
<evidence type="ECO:0000313" key="2">
    <source>
        <dbReference type="EMBL" id="MDA4844761.1"/>
    </source>
</evidence>
<keyword evidence="1" id="KW-0732">Signal</keyword>
<dbReference type="RefSeq" id="WP_271088299.1">
    <property type="nucleotide sequence ID" value="NZ_JAPJZH010000003.1"/>
</dbReference>
<feature type="chain" id="PRO_5046940879" evidence="1">
    <location>
        <begin position="23"/>
        <end position="380"/>
    </location>
</feature>
<comment type="caution">
    <text evidence="2">The sequence shown here is derived from an EMBL/GenBank/DDBJ whole genome shotgun (WGS) entry which is preliminary data.</text>
</comment>
<gene>
    <name evidence="2" type="ORF">OOZ53_05335</name>
</gene>
<keyword evidence="3" id="KW-1185">Reference proteome</keyword>
<evidence type="ECO:0000256" key="1">
    <source>
        <dbReference type="SAM" id="SignalP"/>
    </source>
</evidence>